<reference evidence="6" key="3">
    <citation type="submission" date="2025-08" db="UniProtKB">
        <authorList>
            <consortium name="RefSeq"/>
        </authorList>
    </citation>
    <scope>IDENTIFICATION</scope>
    <source>
        <strain evidence="6">CBS 342.82</strain>
    </source>
</reference>
<dbReference type="Pfam" id="PF01585">
    <property type="entry name" value="G-patch"/>
    <property type="match status" value="1"/>
</dbReference>
<dbReference type="RefSeq" id="XP_033461956.1">
    <property type="nucleotide sequence ID" value="XM_033604157.1"/>
</dbReference>
<feature type="compositionally biased region" description="Acidic residues" evidence="2">
    <location>
        <begin position="483"/>
        <end position="502"/>
    </location>
</feature>
<organism evidence="6">
    <name type="scientific">Dissoconium aciculare CBS 342.82</name>
    <dbReference type="NCBI Taxonomy" id="1314786"/>
    <lineage>
        <taxon>Eukaryota</taxon>
        <taxon>Fungi</taxon>
        <taxon>Dikarya</taxon>
        <taxon>Ascomycota</taxon>
        <taxon>Pezizomycotina</taxon>
        <taxon>Dothideomycetes</taxon>
        <taxon>Dothideomycetidae</taxon>
        <taxon>Mycosphaerellales</taxon>
        <taxon>Dissoconiaceae</taxon>
        <taxon>Dissoconium</taxon>
    </lineage>
</organism>
<evidence type="ECO:0000313" key="5">
    <source>
        <dbReference type="Proteomes" id="UP000504637"/>
    </source>
</evidence>
<gene>
    <name evidence="6" type="ORF">K489DRAFT_377455</name>
</gene>
<evidence type="ECO:0000259" key="4">
    <source>
        <dbReference type="PROSITE" id="PS51061"/>
    </source>
</evidence>
<evidence type="ECO:0000259" key="3">
    <source>
        <dbReference type="PROSITE" id="PS50174"/>
    </source>
</evidence>
<feature type="region of interest" description="Disordered" evidence="2">
    <location>
        <begin position="194"/>
        <end position="219"/>
    </location>
</feature>
<feature type="compositionally biased region" description="Basic residues" evidence="2">
    <location>
        <begin position="361"/>
        <end position="375"/>
    </location>
</feature>
<evidence type="ECO:0008006" key="7">
    <source>
        <dbReference type="Google" id="ProtNLM"/>
    </source>
</evidence>
<dbReference type="OrthoDB" id="21470at2759"/>
<feature type="region of interest" description="Disordered" evidence="2">
    <location>
        <begin position="456"/>
        <end position="512"/>
    </location>
</feature>
<feature type="region of interest" description="Disordered" evidence="2">
    <location>
        <begin position="798"/>
        <end position="818"/>
    </location>
</feature>
<feature type="compositionally biased region" description="Gly residues" evidence="2">
    <location>
        <begin position="801"/>
        <end position="811"/>
    </location>
</feature>
<dbReference type="SMART" id="SM00443">
    <property type="entry name" value="G_patch"/>
    <property type="match status" value="1"/>
</dbReference>
<dbReference type="InterPro" id="IPR001374">
    <property type="entry name" value="R3H_dom"/>
</dbReference>
<name>A0A6J3MA65_9PEZI</name>
<dbReference type="GeneID" id="54361957"/>
<feature type="coiled-coil region" evidence="1">
    <location>
        <begin position="647"/>
        <end position="674"/>
    </location>
</feature>
<evidence type="ECO:0000256" key="2">
    <source>
        <dbReference type="SAM" id="MobiDB-lite"/>
    </source>
</evidence>
<keyword evidence="5" id="KW-1185">Reference proteome</keyword>
<keyword evidence="1" id="KW-0175">Coiled coil</keyword>
<dbReference type="PANTHER" id="PTHR14195">
    <property type="entry name" value="G PATCH DOMAIN CONTAINING PROTEIN 2"/>
    <property type="match status" value="1"/>
</dbReference>
<dbReference type="Proteomes" id="UP000504637">
    <property type="component" value="Unplaced"/>
</dbReference>
<feature type="compositionally biased region" description="Polar residues" evidence="2">
    <location>
        <begin position="54"/>
        <end position="69"/>
    </location>
</feature>
<sequence length="871" mass="95435">MAKKKGGKTPTSGRAKHKQKAQKSNSWQSGGGASRANGWSDDDDDNIYTGFRGFTQTNTQATSTPSSNRVELRHRTIAFISAGTSTPPIELKHQIANGSSEDSEDMDEDNEDSTIITNIITDIDATVPNHSMAEMILEDREVKMDIDKEQSHHTRIASVNNAESAETSIHIEAPLFIVDTAGDETLVRPSKVRHDVPLRRSPSPARSDSSEEQVVFHGRGRTKIVNDPLHVSNKTVTAGAFEVADRLESNTATSIAFGVGPGKLAKDATKESQGFTPAPSGSWWRNHAPGEKQPTLETAMATSSKQPTLTPQQKLNLPVRETKMTRDKDAEDVISSLLQCEKNATNKNHELQAQENGNARTSKRRGKKGRKKGNRALRTALDSDEDDDGAEAAYDDYMANLAAQLAQEEQEEQQTGDSSGTVSGMLAFARTAGLEGPSLVVDGRIIPDDEVLPRKLKMSKDDDKSKDASEDSAWVSDGSDVPENFDSEDSDEGQSELEDEIEYNQSQMYDDEDDLRRRRIERMEDEKLARLFAKQAEWGIDADELIIEDGDFDDGIGDLEAAQLGLADIGKLTFGSTPSKRSRRGGKREPHRFVDATALADSLDQYGNNGFDIMDFDRPSLRPLKKGRKGKIPAALEAISDDELLEVTMASWDNDREKKRLKKLEREEQRKDGLLGKAARTGREDLKAKYSTGITIKQCLDELYAFLLEVDLEQRAFPPMDKADRKALHEICTRLHLNSKSQGAGKHRFPMITKTQRTPCPGDAEFDAFVEIARSGTIATHGQVYKLKNALARKGRAARTVGGGRGGGGGSHAPRNGEIVGASASKIGSDSFGHRMMQKMGWQEGKGLGQSGEGLINPVEQRMRFGTAGLG</sequence>
<dbReference type="Pfam" id="PF01424">
    <property type="entry name" value="R3H"/>
    <property type="match status" value="1"/>
</dbReference>
<feature type="region of interest" description="Disordered" evidence="2">
    <location>
        <begin position="344"/>
        <end position="390"/>
    </location>
</feature>
<reference evidence="6" key="1">
    <citation type="submission" date="2020-01" db="EMBL/GenBank/DDBJ databases">
        <authorList>
            <consortium name="DOE Joint Genome Institute"/>
            <person name="Haridas S."/>
            <person name="Albert R."/>
            <person name="Binder M."/>
            <person name="Bloem J."/>
            <person name="Labutti K."/>
            <person name="Salamov A."/>
            <person name="Andreopoulos B."/>
            <person name="Baker S.E."/>
            <person name="Barry K."/>
            <person name="Bills G."/>
            <person name="Bluhm B.H."/>
            <person name="Cannon C."/>
            <person name="Castanera R."/>
            <person name="Culley D.E."/>
            <person name="Daum C."/>
            <person name="Ezra D."/>
            <person name="Gonzalez J.B."/>
            <person name="Henrissat B."/>
            <person name="Kuo A."/>
            <person name="Liang C."/>
            <person name="Lipzen A."/>
            <person name="Lutzoni F."/>
            <person name="Magnuson J."/>
            <person name="Mondo S."/>
            <person name="Nolan M."/>
            <person name="Ohm R."/>
            <person name="Pangilinan J."/>
            <person name="Park H.-J."/>
            <person name="Ramirez L."/>
            <person name="Alfaro M."/>
            <person name="Sun H."/>
            <person name="Tritt A."/>
            <person name="Yoshinaga Y."/>
            <person name="Zwiers L.-H."/>
            <person name="Turgeon B.G."/>
            <person name="Goodwin S.B."/>
            <person name="Spatafora J.W."/>
            <person name="Crous P.W."/>
            <person name="Grigoriev I.V."/>
        </authorList>
    </citation>
    <scope>NUCLEOTIDE SEQUENCE</scope>
    <source>
        <strain evidence="6">CBS 342.82</strain>
    </source>
</reference>
<reference evidence="6" key="2">
    <citation type="submission" date="2020-04" db="EMBL/GenBank/DDBJ databases">
        <authorList>
            <consortium name="NCBI Genome Project"/>
        </authorList>
    </citation>
    <scope>NUCLEOTIDE SEQUENCE</scope>
    <source>
        <strain evidence="6">CBS 342.82</strain>
    </source>
</reference>
<feature type="domain" description="G-patch" evidence="3">
    <location>
        <begin position="829"/>
        <end position="871"/>
    </location>
</feature>
<dbReference type="PROSITE" id="PS50174">
    <property type="entry name" value="G_PATCH"/>
    <property type="match status" value="1"/>
</dbReference>
<dbReference type="InterPro" id="IPR051189">
    <property type="entry name" value="Splicing_assoc_domain"/>
</dbReference>
<dbReference type="PROSITE" id="PS51061">
    <property type="entry name" value="R3H"/>
    <property type="match status" value="1"/>
</dbReference>
<accession>A0A6J3MA65</accession>
<dbReference type="InterPro" id="IPR000467">
    <property type="entry name" value="G_patch_dom"/>
</dbReference>
<dbReference type="Gene3D" id="3.30.1370.50">
    <property type="entry name" value="R3H-like domain"/>
    <property type="match status" value="1"/>
</dbReference>
<dbReference type="GO" id="GO:0003676">
    <property type="term" value="F:nucleic acid binding"/>
    <property type="evidence" value="ECO:0007669"/>
    <property type="project" value="UniProtKB-UniRule"/>
</dbReference>
<proteinExistence type="predicted"/>
<feature type="region of interest" description="Disordered" evidence="2">
    <location>
        <begin position="259"/>
        <end position="290"/>
    </location>
</feature>
<protein>
    <recommendedName>
        <fullName evidence="7">Protein SQS1</fullName>
    </recommendedName>
</protein>
<dbReference type="AlphaFoldDB" id="A0A6J3MA65"/>
<feature type="compositionally biased region" description="Basic and acidic residues" evidence="2">
    <location>
        <begin position="456"/>
        <end position="469"/>
    </location>
</feature>
<feature type="region of interest" description="Disordered" evidence="2">
    <location>
        <begin position="1"/>
        <end position="70"/>
    </location>
</feature>
<feature type="domain" description="R3H" evidence="4">
    <location>
        <begin position="693"/>
        <end position="756"/>
    </location>
</feature>
<dbReference type="InterPro" id="IPR036867">
    <property type="entry name" value="R3H_dom_sf"/>
</dbReference>
<evidence type="ECO:0000313" key="6">
    <source>
        <dbReference type="RefSeq" id="XP_033461956.1"/>
    </source>
</evidence>
<evidence type="ECO:0000256" key="1">
    <source>
        <dbReference type="SAM" id="Coils"/>
    </source>
</evidence>
<dbReference type="SUPFAM" id="SSF82708">
    <property type="entry name" value="R3H domain"/>
    <property type="match status" value="1"/>
</dbReference>